<dbReference type="Proteomes" id="UP000218151">
    <property type="component" value="Unassembled WGS sequence"/>
</dbReference>
<dbReference type="RefSeq" id="WP_095998675.1">
    <property type="nucleotide sequence ID" value="NZ_NSLI01000004.1"/>
</dbReference>
<dbReference type="AlphaFoldDB" id="A0A2A2SCD1"/>
<dbReference type="GO" id="GO:0000160">
    <property type="term" value="P:phosphorelay signal transduction system"/>
    <property type="evidence" value="ECO:0007669"/>
    <property type="project" value="InterPro"/>
</dbReference>
<keyword evidence="5" id="KW-1185">Reference proteome</keyword>
<evidence type="ECO:0000313" key="4">
    <source>
        <dbReference type="EMBL" id="PAX06850.1"/>
    </source>
</evidence>
<feature type="modified residue" description="4-aspartylphosphate" evidence="2">
    <location>
        <position position="54"/>
    </location>
</feature>
<dbReference type="InterPro" id="IPR050595">
    <property type="entry name" value="Bact_response_regulator"/>
</dbReference>
<dbReference type="InterPro" id="IPR011006">
    <property type="entry name" value="CheY-like_superfamily"/>
</dbReference>
<keyword evidence="1 2" id="KW-0597">Phosphoprotein</keyword>
<feature type="domain" description="Response regulatory" evidence="3">
    <location>
        <begin position="4"/>
        <end position="121"/>
    </location>
</feature>
<evidence type="ECO:0000313" key="5">
    <source>
        <dbReference type="Proteomes" id="UP000218151"/>
    </source>
</evidence>
<dbReference type="Pfam" id="PF00072">
    <property type="entry name" value="Response_reg"/>
    <property type="match status" value="1"/>
</dbReference>
<dbReference type="Gene3D" id="3.40.50.2300">
    <property type="match status" value="1"/>
</dbReference>
<evidence type="ECO:0000259" key="3">
    <source>
        <dbReference type="PROSITE" id="PS50110"/>
    </source>
</evidence>
<name>A0A2A2SCD1_9SPHN</name>
<proteinExistence type="predicted"/>
<dbReference type="PANTHER" id="PTHR44591">
    <property type="entry name" value="STRESS RESPONSE REGULATOR PROTEIN 1"/>
    <property type="match status" value="1"/>
</dbReference>
<dbReference type="SUPFAM" id="SSF52172">
    <property type="entry name" value="CheY-like"/>
    <property type="match status" value="1"/>
</dbReference>
<dbReference type="PROSITE" id="PS50110">
    <property type="entry name" value="RESPONSE_REGULATORY"/>
    <property type="match status" value="1"/>
</dbReference>
<comment type="caution">
    <text evidence="4">The sequence shown here is derived from an EMBL/GenBank/DDBJ whole genome shotgun (WGS) entry which is preliminary data.</text>
</comment>
<dbReference type="CDD" id="cd17552">
    <property type="entry name" value="REC_RR468-like"/>
    <property type="match status" value="1"/>
</dbReference>
<evidence type="ECO:0000256" key="2">
    <source>
        <dbReference type="PROSITE-ProRule" id="PRU00169"/>
    </source>
</evidence>
<dbReference type="InterPro" id="IPR001789">
    <property type="entry name" value="Sig_transdc_resp-reg_receiver"/>
</dbReference>
<dbReference type="EMBL" id="NSLI01000004">
    <property type="protein sequence ID" value="PAX06850.1"/>
    <property type="molecule type" value="Genomic_DNA"/>
</dbReference>
<protein>
    <recommendedName>
        <fullName evidence="3">Response regulatory domain-containing protein</fullName>
    </recommendedName>
</protein>
<dbReference type="OrthoDB" id="9800897at2"/>
<reference evidence="5" key="1">
    <citation type="submission" date="2017-09" db="EMBL/GenBank/DDBJ databases">
        <authorList>
            <person name="Feng G."/>
            <person name="Zhu H."/>
        </authorList>
    </citation>
    <scope>NUCLEOTIDE SEQUENCE [LARGE SCALE GENOMIC DNA]</scope>
    <source>
        <strain evidence="5">1PNM-20</strain>
    </source>
</reference>
<organism evidence="4 5">
    <name type="scientific">Sphingomonas lenta</name>
    <dbReference type="NCBI Taxonomy" id="1141887"/>
    <lineage>
        <taxon>Bacteria</taxon>
        <taxon>Pseudomonadati</taxon>
        <taxon>Pseudomonadota</taxon>
        <taxon>Alphaproteobacteria</taxon>
        <taxon>Sphingomonadales</taxon>
        <taxon>Sphingomonadaceae</taxon>
        <taxon>Sphingomonas</taxon>
    </lineage>
</organism>
<evidence type="ECO:0000256" key="1">
    <source>
        <dbReference type="ARBA" id="ARBA00022553"/>
    </source>
</evidence>
<accession>A0A2A2SCD1</accession>
<dbReference type="SMART" id="SM00448">
    <property type="entry name" value="REC"/>
    <property type="match status" value="1"/>
</dbReference>
<sequence>MTARILYVDDEDDIREIAAMALELDPGFLVRDCGSGRAAVSLAAEWKPDLILLDVMMPEMDGPATLAALRAQAETADTPVAFITARAGRDDAERLAGLGACGIIAKPFDPMTLAAQVRALL</sequence>
<gene>
    <name evidence="4" type="ORF">CKY28_12270</name>
</gene>
<dbReference type="PANTHER" id="PTHR44591:SF3">
    <property type="entry name" value="RESPONSE REGULATORY DOMAIN-CONTAINING PROTEIN"/>
    <property type="match status" value="1"/>
</dbReference>